<dbReference type="AlphaFoldDB" id="A0A6N8JLH2"/>
<sequence length="179" mass="19814">MSGICWWVATVDERDDLFADLVWEEVGADGEVMASGGGARDDAPLSPGAKARAAAECEPVDDRLARPVPEGLGRPHPDRARQFSPFAALRGYYELVHAKEVVPERRRLLTEEESAQLDEAVAALRRGRSVRCTFYRDGAYHSCEGVVSQVDLVYRDLWIVRMRIPFAEICVLEPLGADG</sequence>
<organism evidence="1 2">
    <name type="scientific">Adlercreutzia mucosicola</name>
    <dbReference type="NCBI Taxonomy" id="580026"/>
    <lineage>
        <taxon>Bacteria</taxon>
        <taxon>Bacillati</taxon>
        <taxon>Actinomycetota</taxon>
        <taxon>Coriobacteriia</taxon>
        <taxon>Eggerthellales</taxon>
        <taxon>Eggerthellaceae</taxon>
        <taxon>Adlercreutzia</taxon>
    </lineage>
</organism>
<evidence type="ECO:0000313" key="1">
    <source>
        <dbReference type="EMBL" id="MVX60743.1"/>
    </source>
</evidence>
<accession>A0A6N8JLH2</accession>
<comment type="caution">
    <text evidence="1">The sequence shown here is derived from an EMBL/GenBank/DDBJ whole genome shotgun (WGS) entry which is preliminary data.</text>
</comment>
<dbReference type="EMBL" id="WSRR01000007">
    <property type="protein sequence ID" value="MVX60743.1"/>
    <property type="molecule type" value="Genomic_DNA"/>
</dbReference>
<proteinExistence type="predicted"/>
<keyword evidence="2" id="KW-1185">Reference proteome</keyword>
<dbReference type="RefSeq" id="WP_160345422.1">
    <property type="nucleotide sequence ID" value="NZ_WSRR01000007.1"/>
</dbReference>
<dbReference type="OrthoDB" id="361760at2"/>
<gene>
    <name evidence="1" type="ORF">GKZ27_04610</name>
</gene>
<reference evidence="1 2" key="1">
    <citation type="submission" date="2019-12" db="EMBL/GenBank/DDBJ databases">
        <title>Microbes associate with the intestines of laboratory mice.</title>
        <authorList>
            <person name="Navarre W."/>
            <person name="Wong E."/>
        </authorList>
    </citation>
    <scope>NUCLEOTIDE SEQUENCE [LARGE SCALE GENOMIC DNA]</scope>
    <source>
        <strain evidence="1 2">NM66_B29</strain>
    </source>
</reference>
<evidence type="ECO:0000313" key="2">
    <source>
        <dbReference type="Proteomes" id="UP000463388"/>
    </source>
</evidence>
<protein>
    <recommendedName>
        <fullName evidence="3">YolD-like family protein</fullName>
    </recommendedName>
</protein>
<name>A0A6N8JLH2_9ACTN</name>
<dbReference type="Proteomes" id="UP000463388">
    <property type="component" value="Unassembled WGS sequence"/>
</dbReference>
<evidence type="ECO:0008006" key="3">
    <source>
        <dbReference type="Google" id="ProtNLM"/>
    </source>
</evidence>